<dbReference type="GO" id="GO:0005634">
    <property type="term" value="C:nucleus"/>
    <property type="evidence" value="ECO:0007669"/>
    <property type="project" value="UniProtKB-SubCell"/>
</dbReference>
<evidence type="ECO:0000256" key="3">
    <source>
        <dbReference type="ARBA" id="ARBA00023125"/>
    </source>
</evidence>
<dbReference type="InterPro" id="IPR003340">
    <property type="entry name" value="B3_DNA-bd"/>
</dbReference>
<feature type="non-terminal residue" evidence="7">
    <location>
        <position position="1"/>
    </location>
</feature>
<comment type="caution">
    <text evidence="7">The sequence shown here is derived from an EMBL/GenBank/DDBJ whole genome shotgun (WGS) entry which is preliminary data.</text>
</comment>
<evidence type="ECO:0000313" key="7">
    <source>
        <dbReference type="EMBL" id="KAG6600563.1"/>
    </source>
</evidence>
<proteinExistence type="predicted"/>
<sequence>MDLGSCSRFPVDSSIDFEKEQQQQQEMESSSLFVEKEHMFDKVVTPSDVGKLNRLVIPKQHAEKYFPLDSSSNDKGLLLNFEDRCGKSWRFRYSYWTSSQSYVMTKGWSRFVKEKRLDAGDIVSFQRGLGHLGKDRFFIDWRRRPPHAPLDTPITFHHNHHLHGGGAAGVAQIPHHFHLHQWTPVATPLSLPRDHLLHLPQNNSNHNNLTLFHNHNFNLYNHHYLNPPPIRDGGGSPSLLYHLRSAPPPPPVAVGGGGGGIGKGAASSKTLRLFGVNMECAVSEDQSDDECDITTSTTTMSPQFRVYDGMPMSIPIPMPNNNQIGSLGLNLSDKNPDGCLYLVGQMAKPMQVLAEKSLKEMAFNSFGYGSGSKCFLFLVIKCFISVDNHSLTNKFGFVYRF</sequence>
<protein>
    <submittedName>
        <fullName evidence="7">B3 domain-containing transcription factor NGA1</fullName>
    </submittedName>
</protein>
<keyword evidence="4" id="KW-0804">Transcription</keyword>
<dbReference type="Pfam" id="PF02362">
    <property type="entry name" value="B3"/>
    <property type="match status" value="1"/>
</dbReference>
<name>A0AAV6NLY6_9ROSI</name>
<accession>A0AAV6NLY6</accession>
<dbReference type="FunFam" id="2.40.330.10:FF:000002">
    <property type="entry name" value="B3 domain-containing protein"/>
    <property type="match status" value="1"/>
</dbReference>
<dbReference type="AlphaFoldDB" id="A0AAV6NLY6"/>
<dbReference type="PANTHER" id="PTHR31140">
    <property type="entry name" value="B3 DOMAIN-CONTAINING TRANSCRIPTION FACTOR ABI3"/>
    <property type="match status" value="1"/>
</dbReference>
<keyword evidence="3" id="KW-0238">DNA-binding</keyword>
<keyword evidence="8" id="KW-1185">Reference proteome</keyword>
<evidence type="ECO:0000256" key="5">
    <source>
        <dbReference type="ARBA" id="ARBA00023242"/>
    </source>
</evidence>
<feature type="domain" description="TF-B3" evidence="6">
    <location>
        <begin position="40"/>
        <end position="145"/>
    </location>
</feature>
<organism evidence="7 8">
    <name type="scientific">Cucurbita argyrosperma subsp. sororia</name>
    <dbReference type="NCBI Taxonomy" id="37648"/>
    <lineage>
        <taxon>Eukaryota</taxon>
        <taxon>Viridiplantae</taxon>
        <taxon>Streptophyta</taxon>
        <taxon>Embryophyta</taxon>
        <taxon>Tracheophyta</taxon>
        <taxon>Spermatophyta</taxon>
        <taxon>Magnoliopsida</taxon>
        <taxon>eudicotyledons</taxon>
        <taxon>Gunneridae</taxon>
        <taxon>Pentapetalae</taxon>
        <taxon>rosids</taxon>
        <taxon>fabids</taxon>
        <taxon>Cucurbitales</taxon>
        <taxon>Cucurbitaceae</taxon>
        <taxon>Cucurbiteae</taxon>
        <taxon>Cucurbita</taxon>
    </lineage>
</organism>
<gene>
    <name evidence="7" type="primary">NGA1</name>
    <name evidence="7" type="ORF">SDJN03_05796</name>
</gene>
<reference evidence="7 8" key="1">
    <citation type="journal article" date="2021" name="Hortic Res">
        <title>The domestication of Cucurbita argyrosperma as revealed by the genome of its wild relative.</title>
        <authorList>
            <person name="Barrera-Redondo J."/>
            <person name="Sanchez-de la Vega G."/>
            <person name="Aguirre-Liguori J.A."/>
            <person name="Castellanos-Morales G."/>
            <person name="Gutierrez-Guerrero Y.T."/>
            <person name="Aguirre-Dugua X."/>
            <person name="Aguirre-Planter E."/>
            <person name="Tenaillon M.I."/>
            <person name="Lira-Saade R."/>
            <person name="Eguiarte L.E."/>
        </authorList>
    </citation>
    <scope>NUCLEOTIDE SEQUENCE [LARGE SCALE GENOMIC DNA]</scope>
    <source>
        <strain evidence="7">JBR-2021</strain>
    </source>
</reference>
<dbReference type="GO" id="GO:0003700">
    <property type="term" value="F:DNA-binding transcription factor activity"/>
    <property type="evidence" value="ECO:0007669"/>
    <property type="project" value="InterPro"/>
</dbReference>
<keyword evidence="5" id="KW-0539">Nucleus</keyword>
<dbReference type="PANTHER" id="PTHR31140:SF2">
    <property type="entry name" value="B3 DOMAIN-CONTAINING TRANSCRIPTION FACTOR NGA2"/>
    <property type="match status" value="1"/>
</dbReference>
<keyword evidence="2" id="KW-0805">Transcription regulation</keyword>
<evidence type="ECO:0000256" key="1">
    <source>
        <dbReference type="ARBA" id="ARBA00004123"/>
    </source>
</evidence>
<evidence type="ECO:0000256" key="4">
    <source>
        <dbReference type="ARBA" id="ARBA00023163"/>
    </source>
</evidence>
<comment type="subcellular location">
    <subcellularLocation>
        <location evidence="1">Nucleus</location>
    </subcellularLocation>
</comment>
<evidence type="ECO:0000259" key="6">
    <source>
        <dbReference type="PROSITE" id="PS50863"/>
    </source>
</evidence>
<dbReference type="CDD" id="cd10017">
    <property type="entry name" value="B3_DNA"/>
    <property type="match status" value="1"/>
</dbReference>
<dbReference type="InterPro" id="IPR044800">
    <property type="entry name" value="LEC2-like"/>
</dbReference>
<dbReference type="Proteomes" id="UP000685013">
    <property type="component" value="Chromosome 4"/>
</dbReference>
<evidence type="ECO:0000313" key="8">
    <source>
        <dbReference type="Proteomes" id="UP000685013"/>
    </source>
</evidence>
<dbReference type="EMBL" id="JAGKQH010000004">
    <property type="protein sequence ID" value="KAG6600563.1"/>
    <property type="molecule type" value="Genomic_DNA"/>
</dbReference>
<evidence type="ECO:0000256" key="2">
    <source>
        <dbReference type="ARBA" id="ARBA00023015"/>
    </source>
</evidence>
<dbReference type="GO" id="GO:0003677">
    <property type="term" value="F:DNA binding"/>
    <property type="evidence" value="ECO:0007669"/>
    <property type="project" value="UniProtKB-KW"/>
</dbReference>
<dbReference type="SMART" id="SM01019">
    <property type="entry name" value="B3"/>
    <property type="match status" value="1"/>
</dbReference>
<dbReference type="PROSITE" id="PS50863">
    <property type="entry name" value="B3"/>
    <property type="match status" value="1"/>
</dbReference>